<organism evidence="6 7">
    <name type="scientific">Halosaccharopolyspora lacisalsi</name>
    <dbReference type="NCBI Taxonomy" id="1000566"/>
    <lineage>
        <taxon>Bacteria</taxon>
        <taxon>Bacillati</taxon>
        <taxon>Actinomycetota</taxon>
        <taxon>Actinomycetes</taxon>
        <taxon>Pseudonocardiales</taxon>
        <taxon>Pseudonocardiaceae</taxon>
        <taxon>Halosaccharopolyspora</taxon>
    </lineage>
</organism>
<dbReference type="Gene3D" id="3.20.20.70">
    <property type="entry name" value="Aldolase class I"/>
    <property type="match status" value="1"/>
</dbReference>
<evidence type="ECO:0000256" key="2">
    <source>
        <dbReference type="ARBA" id="ARBA00006906"/>
    </source>
</evidence>
<dbReference type="AlphaFoldDB" id="A0A839DX31"/>
<evidence type="ECO:0000256" key="3">
    <source>
        <dbReference type="ARBA" id="ARBA00011233"/>
    </source>
</evidence>
<dbReference type="SUPFAM" id="SSF51569">
    <property type="entry name" value="Aldolase"/>
    <property type="match status" value="1"/>
</dbReference>
<keyword evidence="4 6" id="KW-0456">Lyase</keyword>
<protein>
    <submittedName>
        <fullName evidence="6">2-dehydro-3-deoxyphosphogluconate aldolase/(4S)-4-hydroxy-2-oxoglutarate aldolase</fullName>
        <ecNumber evidence="6">4.1.2.14</ecNumber>
        <ecNumber evidence="6">4.1.3.42</ecNumber>
    </submittedName>
</protein>
<gene>
    <name evidence="6" type="ORF">FHX42_000627</name>
</gene>
<dbReference type="Proteomes" id="UP000569329">
    <property type="component" value="Unassembled WGS sequence"/>
</dbReference>
<dbReference type="EMBL" id="JACGWZ010000001">
    <property type="protein sequence ID" value="MBA8823298.1"/>
    <property type="molecule type" value="Genomic_DNA"/>
</dbReference>
<keyword evidence="7" id="KW-1185">Reference proteome</keyword>
<dbReference type="Pfam" id="PF01081">
    <property type="entry name" value="Aldolase"/>
    <property type="match status" value="1"/>
</dbReference>
<name>A0A839DX31_9PSEU</name>
<comment type="similarity">
    <text evidence="2">Belongs to the KHG/KDPG aldolase family.</text>
</comment>
<comment type="caution">
    <text evidence="6">The sequence shown here is derived from an EMBL/GenBank/DDBJ whole genome shotgun (WGS) entry which is preliminary data.</text>
</comment>
<dbReference type="EC" id="4.1.3.42" evidence="6"/>
<dbReference type="RefSeq" id="WP_328795870.1">
    <property type="nucleotide sequence ID" value="NZ_JACGWZ010000001.1"/>
</dbReference>
<dbReference type="CDD" id="cd00452">
    <property type="entry name" value="KDPG_aldolase"/>
    <property type="match status" value="1"/>
</dbReference>
<dbReference type="PANTHER" id="PTHR30246">
    <property type="entry name" value="2-KETO-3-DEOXY-6-PHOSPHOGLUCONATE ALDOLASE"/>
    <property type="match status" value="1"/>
</dbReference>
<dbReference type="InterPro" id="IPR000887">
    <property type="entry name" value="Aldlse_KDPG_KHG"/>
</dbReference>
<evidence type="ECO:0000256" key="5">
    <source>
        <dbReference type="ARBA" id="ARBA00023277"/>
    </source>
</evidence>
<dbReference type="GO" id="GO:0008675">
    <property type="term" value="F:2-dehydro-3-deoxy-phosphogluconate aldolase activity"/>
    <property type="evidence" value="ECO:0007669"/>
    <property type="project" value="UniProtKB-EC"/>
</dbReference>
<proteinExistence type="inferred from homology"/>
<comment type="pathway">
    <text evidence="1">Carbohydrate acid metabolism.</text>
</comment>
<dbReference type="EC" id="4.1.2.14" evidence="6"/>
<evidence type="ECO:0000256" key="4">
    <source>
        <dbReference type="ARBA" id="ARBA00023239"/>
    </source>
</evidence>
<keyword evidence="5" id="KW-0119">Carbohydrate metabolism</keyword>
<sequence length="208" mass="22053">MDFFERTFTQPVMAILRGMEPDRTVELAERAWQLGIDLVEVPIEAPRALPSLRATVQAGADRGHRVGAGTVITPEQVRTASEAGAAFTVAPGLDAEVVDECRRWDLPHLPGVSSPTEIQHAHRLGLEWVKAFPASVLGSSWFAAMGGPFPGTRMVATGGINAHNAPEYLRAGASAVAVGSALEDPEQLPALAELAGTRERGEDAVSRA</sequence>
<reference evidence="6 7" key="1">
    <citation type="submission" date="2020-07" db="EMBL/GenBank/DDBJ databases">
        <title>Sequencing the genomes of 1000 actinobacteria strains.</title>
        <authorList>
            <person name="Klenk H.-P."/>
        </authorList>
    </citation>
    <scope>NUCLEOTIDE SEQUENCE [LARGE SCALE GENOMIC DNA]</scope>
    <source>
        <strain evidence="6 7">DSM 45975</strain>
    </source>
</reference>
<comment type="subunit">
    <text evidence="3">Homotrimer.</text>
</comment>
<dbReference type="InterPro" id="IPR013785">
    <property type="entry name" value="Aldolase_TIM"/>
</dbReference>
<dbReference type="GO" id="GO:0106009">
    <property type="term" value="F:(4S)-4-hydroxy-2-oxoglutarate aldolase activity"/>
    <property type="evidence" value="ECO:0007669"/>
    <property type="project" value="UniProtKB-EC"/>
</dbReference>
<dbReference type="PANTHER" id="PTHR30246:SF1">
    <property type="entry name" value="2-DEHYDRO-3-DEOXY-6-PHOSPHOGALACTONATE ALDOLASE-RELATED"/>
    <property type="match status" value="1"/>
</dbReference>
<accession>A0A839DX31</accession>
<evidence type="ECO:0000313" key="6">
    <source>
        <dbReference type="EMBL" id="MBA8823298.1"/>
    </source>
</evidence>
<evidence type="ECO:0000313" key="7">
    <source>
        <dbReference type="Proteomes" id="UP000569329"/>
    </source>
</evidence>
<evidence type="ECO:0000256" key="1">
    <source>
        <dbReference type="ARBA" id="ARBA00004761"/>
    </source>
</evidence>